<dbReference type="Proteomes" id="UP000827549">
    <property type="component" value="Chromosome 4"/>
</dbReference>
<keyword evidence="13" id="KW-1185">Reference proteome</keyword>
<dbReference type="InterPro" id="IPR016024">
    <property type="entry name" value="ARM-type_fold"/>
</dbReference>
<evidence type="ECO:0000259" key="11">
    <source>
        <dbReference type="PROSITE" id="PS51545"/>
    </source>
</evidence>
<evidence type="ECO:0000256" key="7">
    <source>
        <dbReference type="ARBA" id="ARBA00022840"/>
    </source>
</evidence>
<dbReference type="SMART" id="SM00145">
    <property type="entry name" value="PI3Ka"/>
    <property type="match status" value="1"/>
</dbReference>
<dbReference type="PANTHER" id="PTHR10048:SF15">
    <property type="entry name" value="PHOSPHATIDYLINOSITOL 4-KINASE ALPHA"/>
    <property type="match status" value="1"/>
</dbReference>
<keyword evidence="5" id="KW-0547">Nucleotide-binding</keyword>
<dbReference type="InterPro" id="IPR011009">
    <property type="entry name" value="Kinase-like_dom_sf"/>
</dbReference>
<evidence type="ECO:0000256" key="2">
    <source>
        <dbReference type="ARBA" id="ARBA00006209"/>
    </source>
</evidence>
<keyword evidence="6" id="KW-0418">Kinase</keyword>
<evidence type="ECO:0000313" key="13">
    <source>
        <dbReference type="Proteomes" id="UP000827549"/>
    </source>
</evidence>
<dbReference type="SMART" id="SM00146">
    <property type="entry name" value="PI3Kc"/>
    <property type="match status" value="1"/>
</dbReference>
<dbReference type="Pfam" id="PF19274">
    <property type="entry name" value="PI4K_N"/>
    <property type="match status" value="2"/>
</dbReference>
<dbReference type="InterPro" id="IPR018936">
    <property type="entry name" value="PI3/4_kinase_CS"/>
</dbReference>
<evidence type="ECO:0000256" key="3">
    <source>
        <dbReference type="ARBA" id="ARBA00012169"/>
    </source>
</evidence>
<evidence type="ECO:0000313" key="12">
    <source>
        <dbReference type="EMBL" id="WOO82326.1"/>
    </source>
</evidence>
<dbReference type="InterPro" id="IPR036940">
    <property type="entry name" value="PI3/4_kinase_cat_sf"/>
</dbReference>
<keyword evidence="4" id="KW-0808">Transferase</keyword>
<dbReference type="Pfam" id="PF00613">
    <property type="entry name" value="PI3Ka"/>
    <property type="match status" value="1"/>
</dbReference>
<organism evidence="12 13">
    <name type="scientific">Vanrija pseudolonga</name>
    <dbReference type="NCBI Taxonomy" id="143232"/>
    <lineage>
        <taxon>Eukaryota</taxon>
        <taxon>Fungi</taxon>
        <taxon>Dikarya</taxon>
        <taxon>Basidiomycota</taxon>
        <taxon>Agaricomycotina</taxon>
        <taxon>Tremellomycetes</taxon>
        <taxon>Trichosporonales</taxon>
        <taxon>Trichosporonaceae</taxon>
        <taxon>Vanrija</taxon>
    </lineage>
</organism>
<comment type="catalytic activity">
    <reaction evidence="1">
        <text>a 1,2-diacyl-sn-glycero-3-phospho-(1D-myo-inositol) + ATP = a 1,2-diacyl-sn-glycero-3-phospho-(1D-myo-inositol 4-phosphate) + ADP + H(+)</text>
        <dbReference type="Rhea" id="RHEA:19877"/>
        <dbReference type="ChEBI" id="CHEBI:15378"/>
        <dbReference type="ChEBI" id="CHEBI:30616"/>
        <dbReference type="ChEBI" id="CHEBI:57880"/>
        <dbReference type="ChEBI" id="CHEBI:58178"/>
        <dbReference type="ChEBI" id="CHEBI:456216"/>
        <dbReference type="EC" id="2.7.1.67"/>
    </reaction>
</comment>
<dbReference type="GO" id="GO:0005886">
    <property type="term" value="C:plasma membrane"/>
    <property type="evidence" value="ECO:0007669"/>
    <property type="project" value="TreeGrafter"/>
</dbReference>
<dbReference type="GO" id="GO:0046854">
    <property type="term" value="P:phosphatidylinositol phosphate biosynthetic process"/>
    <property type="evidence" value="ECO:0007669"/>
    <property type="project" value="InterPro"/>
</dbReference>
<dbReference type="PROSITE" id="PS50290">
    <property type="entry name" value="PI3_4_KINASE_3"/>
    <property type="match status" value="1"/>
</dbReference>
<dbReference type="FunFam" id="1.25.40.70:FF:000011">
    <property type="entry name" value="Phosphatidylinositol 4-kinase alpha"/>
    <property type="match status" value="1"/>
</dbReference>
<feature type="region of interest" description="Disordered" evidence="8">
    <location>
        <begin position="43"/>
        <end position="62"/>
    </location>
</feature>
<dbReference type="GO" id="GO:0048015">
    <property type="term" value="P:phosphatidylinositol-mediated signaling"/>
    <property type="evidence" value="ECO:0007669"/>
    <property type="project" value="TreeGrafter"/>
</dbReference>
<dbReference type="InterPro" id="IPR015433">
    <property type="entry name" value="PI3/4_kinase"/>
</dbReference>
<dbReference type="GO" id="GO:0005524">
    <property type="term" value="F:ATP binding"/>
    <property type="evidence" value="ECO:0007669"/>
    <property type="project" value="UniProtKB-KW"/>
</dbReference>
<feature type="compositionally biased region" description="Acidic residues" evidence="8">
    <location>
        <begin position="53"/>
        <end position="62"/>
    </location>
</feature>
<dbReference type="SUPFAM" id="SSF56112">
    <property type="entry name" value="Protein kinase-like (PK-like)"/>
    <property type="match status" value="1"/>
</dbReference>
<evidence type="ECO:0000256" key="6">
    <source>
        <dbReference type="ARBA" id="ARBA00022777"/>
    </source>
</evidence>
<dbReference type="PROSITE" id="PS00915">
    <property type="entry name" value="PI3_4_KINASE_1"/>
    <property type="match status" value="1"/>
</dbReference>
<dbReference type="PROSITE" id="PS00916">
    <property type="entry name" value="PI3_4_KINASE_2"/>
    <property type="match status" value="1"/>
</dbReference>
<evidence type="ECO:0000256" key="9">
    <source>
        <dbReference type="SAM" id="Phobius"/>
    </source>
</evidence>
<evidence type="ECO:0000259" key="10">
    <source>
        <dbReference type="PROSITE" id="PS50290"/>
    </source>
</evidence>
<dbReference type="Gene3D" id="1.25.40.70">
    <property type="entry name" value="Phosphatidylinositol 3-kinase, accessory domain (PIK)"/>
    <property type="match status" value="1"/>
</dbReference>
<dbReference type="InterPro" id="IPR045495">
    <property type="entry name" value="PI4K_N"/>
</dbReference>
<feature type="domain" description="PIK helical" evidence="11">
    <location>
        <begin position="1426"/>
        <end position="1612"/>
    </location>
</feature>
<dbReference type="GeneID" id="87809048"/>
<dbReference type="Gene3D" id="3.30.1010.10">
    <property type="entry name" value="Phosphatidylinositol 3-kinase Catalytic Subunit, Chain A, domain 4"/>
    <property type="match status" value="1"/>
</dbReference>
<dbReference type="RefSeq" id="XP_062628358.1">
    <property type="nucleotide sequence ID" value="XM_062772374.1"/>
</dbReference>
<dbReference type="Pfam" id="PF00454">
    <property type="entry name" value="PI3_PI4_kinase"/>
    <property type="match status" value="1"/>
</dbReference>
<dbReference type="InterPro" id="IPR000403">
    <property type="entry name" value="PI3/4_kinase_cat_dom"/>
</dbReference>
<comment type="similarity">
    <text evidence="2">Belongs to the PI3/PI4-kinase family. Type III PI4K subfamily.</text>
</comment>
<accession>A0AAF0YCM5</accession>
<keyword evidence="9" id="KW-0812">Transmembrane</keyword>
<dbReference type="InterPro" id="IPR001263">
    <property type="entry name" value="PI3K_accessory_dom"/>
</dbReference>
<dbReference type="Gene3D" id="1.10.1070.11">
    <property type="entry name" value="Phosphatidylinositol 3-/4-kinase, catalytic domain"/>
    <property type="match status" value="1"/>
</dbReference>
<feature type="transmembrane region" description="Helical" evidence="9">
    <location>
        <begin position="2109"/>
        <end position="2131"/>
    </location>
</feature>
<evidence type="ECO:0000256" key="4">
    <source>
        <dbReference type="ARBA" id="ARBA00022679"/>
    </source>
</evidence>
<dbReference type="InterPro" id="IPR042236">
    <property type="entry name" value="PI3K_accessory_sf"/>
</dbReference>
<dbReference type="FunFam" id="3.30.1010.10:FF:000014">
    <property type="entry name" value="Phosphatidylinositol 4-kinase STT4"/>
    <property type="match status" value="1"/>
</dbReference>
<sequence>MDCLDQPLHLEILSSLASNLAKSGGVEGGADISVLTAGLPIDGQHAHHNGTSSDDEDDDEDSWDEYELNHAISYAHYVTSLDASSPYLDVALPRIRELLSGVIANAVPRRDDPSSSAQNNDIASSSTQHAVLLEALLKATLWVGWSRAELAGEAGEVIANLLENVQRFMGRALTFSGVVLATIHAVLSHVPLPALPASVVSRILTAVTTIGTPDNLAKAVREASGSSPTPPMRAPAFNTAPHPTTPAGVALLVSEICNIVLARVLTPTPEIHQSVFANEHQPASIDSQSSSVWKNQTKALLAEPVELSFLEADPEGHSALEEAGKLALRWWADLNDNEGDTSPTSGIRNRHSRLTVNDGQAEDEVYLTVAVLHMLNLVSLHNATANEGQLARLKHLLSENSTVSDARVLQASFICLAIVVRNYPALGASLTHHLRRLLMSPLPALESEVTSSGMELSPTITAASTCLAMCIEMSANDDLVSSTLYSLLGVLSHGTTVGPGAMSVRSLPLNQATLGIPVTSAKRSEQQRQLISTTAVEIVSRLALDTGRDDIIHLSISMLLQRLRGVDIATESAIVTNLVPLALSATNEDLVEVYRAFSQISRSSHPENPSLSSNACLSAQTLLAKGLGSRISTLDGYLSELLSLFADRGVDTQAAHMAATKESNNREKEKKLSAMRPDNERRAADMKASLSALLLPIAEVLAHKDYHPGVNPTPEFVSQFRNLWILCAVFGLSGNAGRSQLSDHEQDALATIAVKTPPLVLETATDFVGSDLEYNTVLRKDFASSIHHKMRVTLQELIPSNKYTSDIRNMSTPQLTLLIAIHDLEQTRTLRNQPSVMLSYFCNESINKSPPIVGCLSGIANKQTQVFLKGLSKEVVVHNLPPNISDEVCKILVLSTHRMRKVREMALSYARSIIETFSALMCDRKIVFTLLEILTLLRRSCEMQFTDEYSPTHHFKSDKIKLTLELTDDYSARNEITTSLHSVSQRWFTMAISRAPIEVQSTLQSYLKESRDVLLLDSVELGAGVALHFAKAVSRLDRQESIMPQIGGWQSDYSNLLSSEFASKNYYEGELSGARHVLRAGLGQMEKGAPSESTYEVRQAFKQQMADAVAKVPTKEALRATEIRRLLYRAVNVLIASPQLDADILHFLVALPMATFTPLSIAAGVDAWTWLVRQRPDAEVALLGEISNGWLTTVKLGKGMFSTRMNYHDPFVQPLEYAPSDKKVMDAEMAKARRLLKPHLLLIQILSSQFQAVKYRAPGIMVSIARLMLRSLGAYRKMSTHPLAREVRFSLLLFGFQVLASTRVETTLELRFRDALYNAAFGWFAVRPQWSFGSNRIQVGAEIKLLQDFATAIQEDQVRADHSTTSLPDRDPAWLIPGSTSLQDYVAQHRERVRLLQLLVENEINRLAVWSNPANDRNRAQAPSVVVEGAIGAEEWPMLVRKAWRLNPAVAVQMGERFKQPQVHSEITRLVRSNPRRVLGVPEALEFLLGDKLEATSRSLLQWVLVWDPVPPVEALNYFQPRYGNHPILLQYAMRVLEQHPVDLTFFFVPQVVQALRSDALGYVESFIFETSKISQLFCHQIIWNMKANTYKDDNGEEPDSLKPVLDRMVDNIVASLSGPAKEFYEREFGFFGEVTAISGKLKPYIKKTKPEKKAKIDEEMAKIKLEVGVYLPSNPDGVVIDLDRKSGRPLQSHAKAPFMATFKVQKEKIDLDSADLDIETQTDEVTKRSYDVWQSAIFKVGDDCRQDVLALQLIAMFKNVFTQLGLTLYLFPYRVTATAPGCGVIDVVPNATSRDEMGRAQINDLVEYFVDKYGGVDTVAFQKARLNFVQSMAAYSVACYILQIKDRHNGNIMIDAEGHIVHIDFGFLFDIGPGGIKFEAGSFKLNREMVALMGGADSQGYKMFVDLTVKAFLAIRPHADQLVDAVNLMLGTGLPSFKGEGTIHRLRERFALHLNEKAAADFMLGVIHNAHQNMRSDLYDGFQKLQKSGGFDSVSVSFCNHYCLDVGVVPWPVVKCRPKVNTPIGQPSRHLRGSSPPTTVDVFADDDVGEVAVRAAKGHEEAAKGKVGRGHVVALLRVVKLVDLAVHDIVVVVGEALVGGAPQLAADLAVALVVGAVAVLVGRGVLGVLVRREGAHNGQRERLALRHGVQLGRDVERQVHVELAAGRDDARHAVKLLAVLVDVLRGGG</sequence>
<dbReference type="PANTHER" id="PTHR10048">
    <property type="entry name" value="PHOSPHATIDYLINOSITOL KINASE"/>
    <property type="match status" value="1"/>
</dbReference>
<dbReference type="GO" id="GO:0005737">
    <property type="term" value="C:cytoplasm"/>
    <property type="evidence" value="ECO:0007669"/>
    <property type="project" value="TreeGrafter"/>
</dbReference>
<reference evidence="12" key="1">
    <citation type="submission" date="2023-10" db="EMBL/GenBank/DDBJ databases">
        <authorList>
            <person name="Noh H."/>
        </authorList>
    </citation>
    <scope>NUCLEOTIDE SEQUENCE</scope>
    <source>
        <strain evidence="12">DUCC4014</strain>
    </source>
</reference>
<dbReference type="EMBL" id="CP086717">
    <property type="protein sequence ID" value="WOO82326.1"/>
    <property type="molecule type" value="Genomic_DNA"/>
</dbReference>
<feature type="region of interest" description="Disordered" evidence="8">
    <location>
        <begin position="661"/>
        <end position="681"/>
    </location>
</feature>
<dbReference type="EC" id="2.7.1.67" evidence="3"/>
<evidence type="ECO:0000256" key="8">
    <source>
        <dbReference type="SAM" id="MobiDB-lite"/>
    </source>
</evidence>
<keyword evidence="7" id="KW-0067">ATP-binding</keyword>
<evidence type="ECO:0000256" key="1">
    <source>
        <dbReference type="ARBA" id="ARBA00001686"/>
    </source>
</evidence>
<protein>
    <recommendedName>
        <fullName evidence="3">1-phosphatidylinositol 4-kinase</fullName>
        <ecNumber evidence="3">2.7.1.67</ecNumber>
    </recommendedName>
</protein>
<dbReference type="PROSITE" id="PS51545">
    <property type="entry name" value="PIK_HELICAL"/>
    <property type="match status" value="1"/>
</dbReference>
<feature type="domain" description="PI3K/PI4K catalytic" evidence="10">
    <location>
        <begin position="1714"/>
        <end position="1976"/>
    </location>
</feature>
<feature type="compositionally biased region" description="Basic and acidic residues" evidence="8">
    <location>
        <begin position="663"/>
        <end position="681"/>
    </location>
</feature>
<dbReference type="SUPFAM" id="SSF48371">
    <property type="entry name" value="ARM repeat"/>
    <property type="match status" value="1"/>
</dbReference>
<proteinExistence type="inferred from homology"/>
<keyword evidence="9" id="KW-0472">Membrane</keyword>
<dbReference type="CDD" id="cd05167">
    <property type="entry name" value="PI4Kc_III_alpha"/>
    <property type="match status" value="1"/>
</dbReference>
<keyword evidence="9" id="KW-1133">Transmembrane helix</keyword>
<gene>
    <name evidence="12" type="primary">stt4</name>
    <name evidence="12" type="ORF">LOC62_04G005820</name>
</gene>
<evidence type="ECO:0000256" key="5">
    <source>
        <dbReference type="ARBA" id="ARBA00022741"/>
    </source>
</evidence>
<name>A0AAF0YCM5_9TREE</name>
<dbReference type="GO" id="GO:0004430">
    <property type="term" value="F:1-phosphatidylinositol 4-kinase activity"/>
    <property type="evidence" value="ECO:0007669"/>
    <property type="project" value="UniProtKB-EC"/>
</dbReference>
<dbReference type="FunFam" id="1.10.1070.11:FF:000012">
    <property type="entry name" value="Phosphatidylinositol 4-kinase alpha 1"/>
    <property type="match status" value="1"/>
</dbReference>